<feature type="region of interest" description="Disordered" evidence="1">
    <location>
        <begin position="1"/>
        <end position="24"/>
    </location>
</feature>
<proteinExistence type="predicted"/>
<accession>A0A6C0F3D4</accession>
<name>A0A6C0F3D4_9ZZZZ</name>
<dbReference type="AlphaFoldDB" id="A0A6C0F3D4"/>
<evidence type="ECO:0000256" key="1">
    <source>
        <dbReference type="SAM" id="MobiDB-lite"/>
    </source>
</evidence>
<organism evidence="2">
    <name type="scientific">viral metagenome</name>
    <dbReference type="NCBI Taxonomy" id="1070528"/>
    <lineage>
        <taxon>unclassified sequences</taxon>
        <taxon>metagenomes</taxon>
        <taxon>organismal metagenomes</taxon>
    </lineage>
</organism>
<reference evidence="2" key="1">
    <citation type="journal article" date="2020" name="Nature">
        <title>Giant virus diversity and host interactions through global metagenomics.</title>
        <authorList>
            <person name="Schulz F."/>
            <person name="Roux S."/>
            <person name="Paez-Espino D."/>
            <person name="Jungbluth S."/>
            <person name="Walsh D.A."/>
            <person name="Denef V.J."/>
            <person name="McMahon K.D."/>
            <person name="Konstantinidis K.T."/>
            <person name="Eloe-Fadrosh E.A."/>
            <person name="Kyrpides N.C."/>
            <person name="Woyke T."/>
        </authorList>
    </citation>
    <scope>NUCLEOTIDE SEQUENCE</scope>
    <source>
        <strain evidence="2">GVMAG-M-3300009180-45</strain>
    </source>
</reference>
<sequence length="607" mass="65558">MESPPAEPAPPPPAPAGPPANIPPEYAAVVDNPITGHIADAGLQERCVSFGNPDPATQEPFVSAVFQDLLQTFKNMNIIRPNAPGSFSFLYCPFIWRILARAKADGDAAVPEVPAQWLNYGPQFNLAGEAANFVNGVNPATMFSPGDTTTTWNDHVETALAAPGLAGHILAQFTAVRDAAAAAVAAAAAAEAEAGRVAAAAAEAEAGRVAAAEAARVAALAAAWRGPALPLSRYPMPQGTNPQMYAGVSARTVNEVIGQLSGGSLGLRPADVCFCPICLTVAPREDGCMYMSHLCDQTRVHPGLYSRYLAYNGEIGWCTLCGRVCKSVGLPHKHYVKNDIVINRGRAAQLDMNDGLDGRRRVGYFDRDCVPTGGGRAEKERRFQRLVYSACMAIPHIGRVPEWIVHISRIEYIWMADVEMELLPNGFQRIPCELPDPIVVRRLEGGPARDVQEPPGVLPPLRFAIDAQHQPAMQVLSDENDPIWQFRHNANAIHNHDGEYIGADDMYAGVMQRMGGVNGLCPLAPCRERIWPSEFVAAGIDAERVAEYRRELNELLRNQAGGGHKGIEFVAYSPPALASCAGRSKPPKGSSRPTRRHIRRLRATMRS</sequence>
<dbReference type="EMBL" id="MN739024">
    <property type="protein sequence ID" value="QHT35622.1"/>
    <property type="molecule type" value="Genomic_DNA"/>
</dbReference>
<feature type="compositionally biased region" description="Pro residues" evidence="1">
    <location>
        <begin position="1"/>
        <end position="22"/>
    </location>
</feature>
<evidence type="ECO:0000313" key="2">
    <source>
        <dbReference type="EMBL" id="QHT35622.1"/>
    </source>
</evidence>
<protein>
    <submittedName>
        <fullName evidence="2">Uncharacterized protein</fullName>
    </submittedName>
</protein>